<evidence type="ECO:0000256" key="2">
    <source>
        <dbReference type="ARBA" id="ARBA00022487"/>
    </source>
</evidence>
<sequence length="576" mass="64026">MGKKDFVLAIRYLIIMANITSFFLLALIIPASALFSSVVTGNGEIRGIAMTFSSRFLSRTVRVDSYLGIPYAKPPIGELRFRPAEPVDPFDDVYDATEVPPSCIQVIRPYFEHFIAGSGFSEDCLYLNVFVPETAVPPNASVMFWIHGGLFVWGSGSDFPYNPLPLAALGNVIVVTINYRLTLMGFFSTGDDGLPPNLALTDQRLAMQWVNRNIAAFGGDPNKVTIFGEGSGAACVGWHVLSPGSRPYFQRAVLQSGNPLDPWAEVMSPEMAFEIAQVAANIANCTPPVPEDTSFIADCFRTKSVDELLEISVQTNAFYFGVSIWLPVVDGDFFPKNITELIADGDYSDVDILLGTTRDEGTWLVYFFLGFPPGGMPFITKTTFSAIAAGTTDPLISDLLEVVYSTGVAENGNYFGALADAVGDTCLTCGMVEFARRVATAGSNVYMYRLAHVPARSIWNFTIEEATHYEDLQFVFGVPFQDDPFFVPDYEELKVSFYVMRMWTNFAKSGNPNLPVRLTNDISEWPEFLPDTQEYKELDIDFTNRRNLRQHYCNFWDNLLPQIRLLIDVVALTDDK</sequence>
<evidence type="ECO:0000256" key="1">
    <source>
        <dbReference type="ARBA" id="ARBA00005964"/>
    </source>
</evidence>
<dbReference type="GO" id="GO:0019695">
    <property type="term" value="P:choline metabolic process"/>
    <property type="evidence" value="ECO:0007669"/>
    <property type="project" value="TreeGrafter"/>
</dbReference>
<comment type="similarity">
    <text evidence="1">Belongs to the type-B carboxylesterase/lipase family.</text>
</comment>
<dbReference type="PANTHER" id="PTHR43918">
    <property type="entry name" value="ACETYLCHOLINESTERASE"/>
    <property type="match status" value="1"/>
</dbReference>
<keyword evidence="2" id="KW-0719">Serine esterase</keyword>
<dbReference type="InterPro" id="IPR029058">
    <property type="entry name" value="AB_hydrolase_fold"/>
</dbReference>
<dbReference type="Pfam" id="PF00135">
    <property type="entry name" value="COesterase"/>
    <property type="match status" value="1"/>
</dbReference>
<dbReference type="GO" id="GO:0005615">
    <property type="term" value="C:extracellular space"/>
    <property type="evidence" value="ECO:0007669"/>
    <property type="project" value="TreeGrafter"/>
</dbReference>
<comment type="caution">
    <text evidence="7">The sequence shown here is derived from an EMBL/GenBank/DDBJ whole genome shotgun (WGS) entry which is preliminary data.</text>
</comment>
<gene>
    <name evidence="7" type="ORF">HOLleu_24993</name>
</gene>
<dbReference type="PANTHER" id="PTHR43918:SF4">
    <property type="entry name" value="CARBOXYLIC ESTER HYDROLASE"/>
    <property type="match status" value="1"/>
</dbReference>
<dbReference type="InterPro" id="IPR019819">
    <property type="entry name" value="Carboxylesterase_B_CS"/>
</dbReference>
<evidence type="ECO:0000313" key="8">
    <source>
        <dbReference type="Proteomes" id="UP001152320"/>
    </source>
</evidence>
<evidence type="ECO:0000313" key="7">
    <source>
        <dbReference type="EMBL" id="KAJ8031712.1"/>
    </source>
</evidence>
<dbReference type="EMBL" id="JAIZAY010000012">
    <property type="protein sequence ID" value="KAJ8031712.1"/>
    <property type="molecule type" value="Genomic_DNA"/>
</dbReference>
<dbReference type="InterPro" id="IPR002018">
    <property type="entry name" value="CarbesteraseB"/>
</dbReference>
<keyword evidence="5" id="KW-1133">Transmembrane helix</keyword>
<accession>A0A9Q1BRV8</accession>
<keyword evidence="5" id="KW-0812">Transmembrane</keyword>
<evidence type="ECO:0000256" key="3">
    <source>
        <dbReference type="ARBA" id="ARBA00022801"/>
    </source>
</evidence>
<dbReference type="GO" id="GO:0003990">
    <property type="term" value="F:acetylcholinesterase activity"/>
    <property type="evidence" value="ECO:0007669"/>
    <property type="project" value="TreeGrafter"/>
</dbReference>
<evidence type="ECO:0000259" key="6">
    <source>
        <dbReference type="Pfam" id="PF00135"/>
    </source>
</evidence>
<dbReference type="PROSITE" id="PS00941">
    <property type="entry name" value="CARBOXYLESTERASE_B_2"/>
    <property type="match status" value="1"/>
</dbReference>
<keyword evidence="3" id="KW-0378">Hydrolase</keyword>
<organism evidence="7 8">
    <name type="scientific">Holothuria leucospilota</name>
    <name type="common">Black long sea cucumber</name>
    <name type="synonym">Mertensiothuria leucospilota</name>
    <dbReference type="NCBI Taxonomy" id="206669"/>
    <lineage>
        <taxon>Eukaryota</taxon>
        <taxon>Metazoa</taxon>
        <taxon>Echinodermata</taxon>
        <taxon>Eleutherozoa</taxon>
        <taxon>Echinozoa</taxon>
        <taxon>Holothuroidea</taxon>
        <taxon>Aspidochirotacea</taxon>
        <taxon>Aspidochirotida</taxon>
        <taxon>Holothuriidae</taxon>
        <taxon>Holothuria</taxon>
    </lineage>
</organism>
<dbReference type="GO" id="GO:0005886">
    <property type="term" value="C:plasma membrane"/>
    <property type="evidence" value="ECO:0007669"/>
    <property type="project" value="TreeGrafter"/>
</dbReference>
<keyword evidence="5" id="KW-0472">Membrane</keyword>
<feature type="domain" description="Carboxylesterase type B" evidence="6">
    <location>
        <begin position="37"/>
        <end position="556"/>
    </location>
</feature>
<dbReference type="InterPro" id="IPR000997">
    <property type="entry name" value="Cholinesterase"/>
</dbReference>
<dbReference type="Proteomes" id="UP001152320">
    <property type="component" value="Chromosome 12"/>
</dbReference>
<dbReference type="InterPro" id="IPR050654">
    <property type="entry name" value="AChE-related_enzymes"/>
</dbReference>
<dbReference type="SUPFAM" id="SSF53474">
    <property type="entry name" value="alpha/beta-Hydrolases"/>
    <property type="match status" value="1"/>
</dbReference>
<keyword evidence="8" id="KW-1185">Reference proteome</keyword>
<dbReference type="AlphaFoldDB" id="A0A9Q1BRV8"/>
<dbReference type="GO" id="GO:0006581">
    <property type="term" value="P:acetylcholine catabolic process"/>
    <property type="evidence" value="ECO:0007669"/>
    <property type="project" value="TreeGrafter"/>
</dbReference>
<evidence type="ECO:0000256" key="4">
    <source>
        <dbReference type="ARBA" id="ARBA00023157"/>
    </source>
</evidence>
<dbReference type="Gene3D" id="3.40.50.1820">
    <property type="entry name" value="alpha/beta hydrolase"/>
    <property type="match status" value="1"/>
</dbReference>
<feature type="transmembrane region" description="Helical" evidence="5">
    <location>
        <begin position="12"/>
        <end position="35"/>
    </location>
</feature>
<name>A0A9Q1BRV8_HOLLE</name>
<protein>
    <submittedName>
        <fullName evidence="7">Acetylcholinesterase</fullName>
    </submittedName>
</protein>
<proteinExistence type="inferred from homology"/>
<reference evidence="7" key="1">
    <citation type="submission" date="2021-10" db="EMBL/GenBank/DDBJ databases">
        <title>Tropical sea cucumber genome reveals ecological adaptation and Cuvierian tubules defense mechanism.</title>
        <authorList>
            <person name="Chen T."/>
        </authorList>
    </citation>
    <scope>NUCLEOTIDE SEQUENCE</scope>
    <source>
        <strain evidence="7">Nanhai2018</strain>
        <tissue evidence="7">Muscle</tissue>
    </source>
</reference>
<keyword evidence="4" id="KW-1015">Disulfide bond</keyword>
<dbReference type="PRINTS" id="PR00878">
    <property type="entry name" value="CHOLNESTRASE"/>
</dbReference>
<evidence type="ECO:0000256" key="5">
    <source>
        <dbReference type="SAM" id="Phobius"/>
    </source>
</evidence>
<dbReference type="OrthoDB" id="408631at2759"/>